<dbReference type="RefSeq" id="XP_030629122.1">
    <property type="nucleotide sequence ID" value="XM_030773262.1"/>
</dbReference>
<organism evidence="3 4">
    <name type="scientific">Chanos chanos</name>
    <name type="common">Milkfish</name>
    <name type="synonym">Mugil chanos</name>
    <dbReference type="NCBI Taxonomy" id="29144"/>
    <lineage>
        <taxon>Eukaryota</taxon>
        <taxon>Metazoa</taxon>
        <taxon>Chordata</taxon>
        <taxon>Craniata</taxon>
        <taxon>Vertebrata</taxon>
        <taxon>Euteleostomi</taxon>
        <taxon>Actinopterygii</taxon>
        <taxon>Neopterygii</taxon>
        <taxon>Teleostei</taxon>
        <taxon>Ostariophysi</taxon>
        <taxon>Gonorynchiformes</taxon>
        <taxon>Chanidae</taxon>
        <taxon>Chanos</taxon>
    </lineage>
</organism>
<dbReference type="InParanoid" id="A0A6J2VB44"/>
<dbReference type="Gene3D" id="1.20.58.1520">
    <property type="match status" value="1"/>
</dbReference>
<dbReference type="PANTHER" id="PTHR16078:SF1">
    <property type="entry name" value="COILED-COIL DOMAIN-CONTAINING PROTEIN 87"/>
    <property type="match status" value="1"/>
</dbReference>
<feature type="region of interest" description="Disordered" evidence="2">
    <location>
        <begin position="1"/>
        <end position="24"/>
    </location>
</feature>
<reference evidence="4" key="1">
    <citation type="submission" date="2025-08" db="UniProtKB">
        <authorList>
            <consortium name="RefSeq"/>
        </authorList>
    </citation>
    <scope>IDENTIFICATION</scope>
</reference>
<evidence type="ECO:0000313" key="3">
    <source>
        <dbReference type="Proteomes" id="UP000504632"/>
    </source>
</evidence>
<feature type="compositionally biased region" description="Basic and acidic residues" evidence="2">
    <location>
        <begin position="10"/>
        <end position="24"/>
    </location>
</feature>
<keyword evidence="3" id="KW-1185">Reference proteome</keyword>
<name>A0A6J2VB44_CHACN</name>
<accession>A0A6J2VB44</accession>
<evidence type="ECO:0000313" key="4">
    <source>
        <dbReference type="RefSeq" id="XP_030629122.1"/>
    </source>
</evidence>
<dbReference type="Pfam" id="PF03999">
    <property type="entry name" value="MAP65_ASE1"/>
    <property type="match status" value="1"/>
</dbReference>
<proteinExistence type="predicted"/>
<evidence type="ECO:0000256" key="2">
    <source>
        <dbReference type="SAM" id="MobiDB-lite"/>
    </source>
</evidence>
<dbReference type="CTD" id="55231"/>
<dbReference type="Proteomes" id="UP000504632">
    <property type="component" value="Chromosome 1"/>
</dbReference>
<evidence type="ECO:0000256" key="1">
    <source>
        <dbReference type="SAM" id="Coils"/>
    </source>
</evidence>
<dbReference type="PANTHER" id="PTHR16078">
    <property type="entry name" value="COILED-COIL DOMAIN-CONTAINING PROTEIN 87"/>
    <property type="match status" value="1"/>
</dbReference>
<dbReference type="AlphaFoldDB" id="A0A6J2VB44"/>
<dbReference type="InterPro" id="IPR037383">
    <property type="entry name" value="CCDC87"/>
</dbReference>
<dbReference type="OrthoDB" id="67750at2759"/>
<sequence length="829" mass="96135">MTAESTVFLAKDRRQDAKPSNEEPRMLLLVNKCDDHQLYQKKPLAYTDSEKKKSALTYQEDGSESLQSEEIETKLNSLSGLCHQFEHRIKTTVMTSELALIWQDFEGVIAEPTLTPEENKHLRTEVIDEVLRICEQLYLNYLHLLDTLQRRAVFSEQANRSRLAAQMALDCTNLLNIHSIRRSVATDMKGKRRARLSAVAQGDGQQGARETPTPLYTKTVIKKSLMHKQIQKKAMERDLMEGCHSMPDLQRETLLEELEMKAVLARPKSPLVLLATKSCSSSENHIEPADDLKRLLQDKVSLEKPMLTDSETDLPPLIKALSHTDSSKPHHVTHILQRLTEEEQCCVRRSRESTGRPEHPQGSVVSVPLSSQTIARTATARFPDRVFHETINIQMYPPVYNDLTGEIELASVRWLDRNLFAGAEITELHKELSRSISNQYLLFDEDPMIEPAMANTKSSLKRKNYEKLFNPVLKGQIRLDMSHKKRTDIPEDHKRPMDMTSHAYATWLKWWKSNLSPDDYLTYVSNQDSDYLSVIFHLYDSVDSDDEEDERNRLLQLQSEEIERQQEKVDALKRLKQTYVPGLWNVNSVMLGGLWKEPALEEKDSADEEFPSSFRQRLQTGQLRLTPEPRDAAAGRMDGDQLQKRLERIWSMLYLPESQRLDMAIKYSSQTYKDQLEEASAAWEHAAQLIQQRELMLSRLELFEREASDPNRFFQRGYNGTSIARMDESRRREKLNSQIAALNEVLTKRIHYIKETFNDTVTYKGRPYGEKMRWDRIEMLYWLQQERHVQALGNLVDGWKNLPVKLPPLDLRQRLHLMVNMTWSGKSPH</sequence>
<protein>
    <submittedName>
        <fullName evidence="4">Coiled-coil domain-containing protein 87</fullName>
    </submittedName>
</protein>
<dbReference type="GeneID" id="115811140"/>
<keyword evidence="1" id="KW-0175">Coiled coil</keyword>
<feature type="coiled-coil region" evidence="1">
    <location>
        <begin position="673"/>
        <end position="745"/>
    </location>
</feature>
<gene>
    <name evidence="4" type="primary">ccdc87</name>
</gene>